<evidence type="ECO:0000313" key="1">
    <source>
        <dbReference type="EMBL" id="SDH27775.1"/>
    </source>
</evidence>
<sequence length="166" mass="19675">MKDDNMNMKRQQKQCHHRYSIRLQSLLNHLLFELANGYIVTDKTLLLRIKKRWKYIDVQHFRTYGDYLIAMAKVMDEALKLFHHLRGAGNIQSAKVQDFSIVYKLPSSSCMEAWMLQCGSPDKNQYTVRQIAAWLDMAFSHREWRLTSIDVTSGIHRIEAKRQWKS</sequence>
<name>A0A1G8B3S3_9BACI</name>
<dbReference type="Proteomes" id="UP000199163">
    <property type="component" value="Unassembled WGS sequence"/>
</dbReference>
<protein>
    <submittedName>
        <fullName evidence="1">Uncharacterized protein</fullName>
    </submittedName>
</protein>
<dbReference type="OrthoDB" id="9991948at2"/>
<organism evidence="1 2">
    <name type="scientific">Alteribacillus persepolensis</name>
    <dbReference type="NCBI Taxonomy" id="568899"/>
    <lineage>
        <taxon>Bacteria</taxon>
        <taxon>Bacillati</taxon>
        <taxon>Bacillota</taxon>
        <taxon>Bacilli</taxon>
        <taxon>Bacillales</taxon>
        <taxon>Bacillaceae</taxon>
        <taxon>Alteribacillus</taxon>
    </lineage>
</organism>
<proteinExistence type="predicted"/>
<accession>A0A1G8B3S3</accession>
<gene>
    <name evidence="1" type="ORF">SAMN05192534_103135</name>
</gene>
<evidence type="ECO:0000313" key="2">
    <source>
        <dbReference type="Proteomes" id="UP000199163"/>
    </source>
</evidence>
<reference evidence="1 2" key="1">
    <citation type="submission" date="2016-10" db="EMBL/GenBank/DDBJ databases">
        <authorList>
            <person name="de Groot N.N."/>
        </authorList>
    </citation>
    <scope>NUCLEOTIDE SEQUENCE [LARGE SCALE GENOMIC DNA]</scope>
    <source>
        <strain evidence="1 2">DSM 21632</strain>
    </source>
</reference>
<dbReference type="RefSeq" id="WP_091271754.1">
    <property type="nucleotide sequence ID" value="NZ_FNDK01000003.1"/>
</dbReference>
<keyword evidence="2" id="KW-1185">Reference proteome</keyword>
<dbReference type="EMBL" id="FNDK01000003">
    <property type="protein sequence ID" value="SDH27775.1"/>
    <property type="molecule type" value="Genomic_DNA"/>
</dbReference>
<dbReference type="AlphaFoldDB" id="A0A1G8B3S3"/>